<dbReference type="Gene3D" id="1.25.40.10">
    <property type="entry name" value="Tetratricopeptide repeat domain"/>
    <property type="match status" value="1"/>
</dbReference>
<keyword evidence="4" id="KW-1185">Reference proteome</keyword>
<dbReference type="FunFam" id="1.25.40.10:FF:000090">
    <property type="entry name" value="Pentatricopeptide repeat-containing protein, chloroplastic"/>
    <property type="match status" value="1"/>
</dbReference>
<dbReference type="InterPro" id="IPR046848">
    <property type="entry name" value="E_motif"/>
</dbReference>
<feature type="repeat" description="PPR" evidence="2">
    <location>
        <begin position="22"/>
        <end position="56"/>
    </location>
</feature>
<sequence>MYSKCGCIGYAYVVFSRTSHRSLVTWNSIIAGFGNHGLGRNALELFEQMKESGVKPDSVTFVALLVACSHSGLTNRGQSLFDSMAEVYGISPSVEHFSCLVDMLGRAGRLQEVGRYMKRFPFGNDRIVLGSLLSACRLQGGVSVGEWLGEQLLKLPQTSTSPFVLLSNLYASDRMWSSAAEIRRMLKGSGLKKEPGHSLIEVKGILEKFTVGDFSHSKIEKIKDVLGTLSSAASELST</sequence>
<dbReference type="Proteomes" id="UP001279734">
    <property type="component" value="Unassembled WGS sequence"/>
</dbReference>
<dbReference type="InterPro" id="IPR002885">
    <property type="entry name" value="PPR_rpt"/>
</dbReference>
<proteinExistence type="predicted"/>
<dbReference type="Pfam" id="PF13041">
    <property type="entry name" value="PPR_2"/>
    <property type="match status" value="1"/>
</dbReference>
<dbReference type="InterPro" id="IPR046960">
    <property type="entry name" value="PPR_At4g14850-like_plant"/>
</dbReference>
<evidence type="ECO:0000313" key="4">
    <source>
        <dbReference type="Proteomes" id="UP001279734"/>
    </source>
</evidence>
<evidence type="ECO:0000256" key="2">
    <source>
        <dbReference type="PROSITE-ProRule" id="PRU00708"/>
    </source>
</evidence>
<keyword evidence="1" id="KW-0677">Repeat</keyword>
<dbReference type="GO" id="GO:0003723">
    <property type="term" value="F:RNA binding"/>
    <property type="evidence" value="ECO:0007669"/>
    <property type="project" value="InterPro"/>
</dbReference>
<evidence type="ECO:0000256" key="1">
    <source>
        <dbReference type="ARBA" id="ARBA00022737"/>
    </source>
</evidence>
<evidence type="ECO:0000313" key="3">
    <source>
        <dbReference type="EMBL" id="GMH01286.1"/>
    </source>
</evidence>
<dbReference type="InterPro" id="IPR011990">
    <property type="entry name" value="TPR-like_helical_dom_sf"/>
</dbReference>
<dbReference type="AlphaFoldDB" id="A0AAD3RYX9"/>
<dbReference type="GO" id="GO:0009451">
    <property type="term" value="P:RNA modification"/>
    <property type="evidence" value="ECO:0007669"/>
    <property type="project" value="InterPro"/>
</dbReference>
<comment type="caution">
    <text evidence="3">The sequence shown here is derived from an EMBL/GenBank/DDBJ whole genome shotgun (WGS) entry which is preliminary data.</text>
</comment>
<name>A0AAD3RYX9_NEPGR</name>
<accession>A0AAD3RYX9</accession>
<dbReference type="PROSITE" id="PS51375">
    <property type="entry name" value="PPR"/>
    <property type="match status" value="1"/>
</dbReference>
<organism evidence="3 4">
    <name type="scientific">Nepenthes gracilis</name>
    <name type="common">Slender pitcher plant</name>
    <dbReference type="NCBI Taxonomy" id="150966"/>
    <lineage>
        <taxon>Eukaryota</taxon>
        <taxon>Viridiplantae</taxon>
        <taxon>Streptophyta</taxon>
        <taxon>Embryophyta</taxon>
        <taxon>Tracheophyta</taxon>
        <taxon>Spermatophyta</taxon>
        <taxon>Magnoliopsida</taxon>
        <taxon>eudicotyledons</taxon>
        <taxon>Gunneridae</taxon>
        <taxon>Pentapetalae</taxon>
        <taxon>Caryophyllales</taxon>
        <taxon>Nepenthaceae</taxon>
        <taxon>Nepenthes</taxon>
    </lineage>
</organism>
<gene>
    <name evidence="3" type="ORF">Nepgr_003125</name>
</gene>
<evidence type="ECO:0008006" key="5">
    <source>
        <dbReference type="Google" id="ProtNLM"/>
    </source>
</evidence>
<dbReference type="EMBL" id="BSYO01000002">
    <property type="protein sequence ID" value="GMH01286.1"/>
    <property type="molecule type" value="Genomic_DNA"/>
</dbReference>
<dbReference type="PANTHER" id="PTHR47926">
    <property type="entry name" value="PENTATRICOPEPTIDE REPEAT-CONTAINING PROTEIN"/>
    <property type="match status" value="1"/>
</dbReference>
<protein>
    <recommendedName>
        <fullName evidence="5">Pentatricopeptide repeat-containing protein</fullName>
    </recommendedName>
</protein>
<dbReference type="PANTHER" id="PTHR47926:SF452">
    <property type="entry name" value="PENTATRICOPEPTIDE REPEAT-CONTAINING PROTEIN"/>
    <property type="match status" value="1"/>
</dbReference>
<reference evidence="3" key="1">
    <citation type="submission" date="2023-05" db="EMBL/GenBank/DDBJ databases">
        <title>Nepenthes gracilis genome sequencing.</title>
        <authorList>
            <person name="Fukushima K."/>
        </authorList>
    </citation>
    <scope>NUCLEOTIDE SEQUENCE</scope>
    <source>
        <strain evidence="3">SING2019-196</strain>
    </source>
</reference>
<dbReference type="Pfam" id="PF20431">
    <property type="entry name" value="E_motif"/>
    <property type="match status" value="1"/>
</dbReference>
<dbReference type="NCBIfam" id="TIGR00756">
    <property type="entry name" value="PPR"/>
    <property type="match status" value="1"/>
</dbReference>